<evidence type="ECO:0000313" key="2">
    <source>
        <dbReference type="Proteomes" id="UP000539642"/>
    </source>
</evidence>
<dbReference type="Proteomes" id="UP000539642">
    <property type="component" value="Unassembled WGS sequence"/>
</dbReference>
<protein>
    <submittedName>
        <fullName evidence="1">Uncharacterized protein</fullName>
    </submittedName>
</protein>
<name>A0A840UYY6_9BACT</name>
<evidence type="ECO:0000313" key="1">
    <source>
        <dbReference type="EMBL" id="MBB5348664.1"/>
    </source>
</evidence>
<accession>A0A840UYY6</accession>
<dbReference type="RefSeq" id="WP_183351499.1">
    <property type="nucleotide sequence ID" value="NZ_JACHEO010000014.1"/>
</dbReference>
<sequence length="58" mass="6120">MPMRFFLGESSESIAAGSRALQFCSTTDSPNPMSAAGMTLWKNRGLPEDAREGGGIAL</sequence>
<proteinExistence type="predicted"/>
<keyword evidence="2" id="KW-1185">Reference proteome</keyword>
<dbReference type="AlphaFoldDB" id="A0A840UYY6"/>
<comment type="caution">
    <text evidence="1">The sequence shown here is derived from an EMBL/GenBank/DDBJ whole genome shotgun (WGS) entry which is preliminary data.</text>
</comment>
<gene>
    <name evidence="1" type="ORF">HNQ81_002404</name>
</gene>
<organism evidence="1 2">
    <name type="scientific">Desulfoprunum benzoelyticum</name>
    <dbReference type="NCBI Taxonomy" id="1506996"/>
    <lineage>
        <taxon>Bacteria</taxon>
        <taxon>Pseudomonadati</taxon>
        <taxon>Thermodesulfobacteriota</taxon>
        <taxon>Desulfobulbia</taxon>
        <taxon>Desulfobulbales</taxon>
        <taxon>Desulfobulbaceae</taxon>
        <taxon>Desulfoprunum</taxon>
    </lineage>
</organism>
<reference evidence="1 2" key="1">
    <citation type="submission" date="2020-08" db="EMBL/GenBank/DDBJ databases">
        <title>Genomic Encyclopedia of Type Strains, Phase IV (KMG-IV): sequencing the most valuable type-strain genomes for metagenomic binning, comparative biology and taxonomic classification.</title>
        <authorList>
            <person name="Goeker M."/>
        </authorList>
    </citation>
    <scope>NUCLEOTIDE SEQUENCE [LARGE SCALE GENOMIC DNA]</scope>
    <source>
        <strain evidence="1 2">DSM 28570</strain>
    </source>
</reference>
<dbReference type="EMBL" id="JACHEO010000014">
    <property type="protein sequence ID" value="MBB5348664.1"/>
    <property type="molecule type" value="Genomic_DNA"/>
</dbReference>